<dbReference type="Proteomes" id="UP000295260">
    <property type="component" value="Unassembled WGS sequence"/>
</dbReference>
<evidence type="ECO:0000256" key="1">
    <source>
        <dbReference type="SAM" id="Phobius"/>
    </source>
</evidence>
<organism evidence="2 3">
    <name type="scientific">Flavobacterium dankookense</name>
    <dbReference type="NCBI Taxonomy" id="706186"/>
    <lineage>
        <taxon>Bacteria</taxon>
        <taxon>Pseudomonadati</taxon>
        <taxon>Bacteroidota</taxon>
        <taxon>Flavobacteriia</taxon>
        <taxon>Flavobacteriales</taxon>
        <taxon>Flavobacteriaceae</taxon>
        <taxon>Flavobacterium</taxon>
    </lineage>
</organism>
<keyword evidence="1" id="KW-0472">Membrane</keyword>
<reference evidence="2 3" key="1">
    <citation type="submission" date="2019-03" db="EMBL/GenBank/DDBJ databases">
        <title>Genomic Encyclopedia of Archaeal and Bacterial Type Strains, Phase II (KMG-II): from individual species to whole genera.</title>
        <authorList>
            <person name="Goeker M."/>
        </authorList>
    </citation>
    <scope>NUCLEOTIDE SEQUENCE [LARGE SCALE GENOMIC DNA]</scope>
    <source>
        <strain evidence="2 3">DSM 25687</strain>
    </source>
</reference>
<feature type="transmembrane region" description="Helical" evidence="1">
    <location>
        <begin position="35"/>
        <end position="55"/>
    </location>
</feature>
<keyword evidence="1" id="KW-1133">Transmembrane helix</keyword>
<protein>
    <submittedName>
        <fullName evidence="2">Uncharacterized protein</fullName>
    </submittedName>
</protein>
<feature type="transmembrane region" description="Helical" evidence="1">
    <location>
        <begin position="112"/>
        <end position="130"/>
    </location>
</feature>
<dbReference type="AlphaFoldDB" id="A0A4R6Q5S8"/>
<evidence type="ECO:0000313" key="2">
    <source>
        <dbReference type="EMBL" id="TDP57385.1"/>
    </source>
</evidence>
<feature type="transmembrane region" description="Helical" evidence="1">
    <location>
        <begin position="67"/>
        <end position="86"/>
    </location>
</feature>
<proteinExistence type="predicted"/>
<keyword evidence="1" id="KW-0812">Transmembrane</keyword>
<gene>
    <name evidence="2" type="ORF">BC748_2905</name>
</gene>
<feature type="transmembrane region" description="Helical" evidence="1">
    <location>
        <begin position="6"/>
        <end position="28"/>
    </location>
</feature>
<sequence length="132" mass="14459">MIYLKYILIFFSSWIISVIIGGIIGAIFNSNKSKIGGFIAGLIIPFTVVFLVSKVLLEKNSENKYDLLPIILILIPYILINTRALYNSGVQDGSGNNKFGVTGIEMKVNKGLVVGGLIGSVLTLYCFVQYSF</sequence>
<comment type="caution">
    <text evidence="2">The sequence shown here is derived from an EMBL/GenBank/DDBJ whole genome shotgun (WGS) entry which is preliminary data.</text>
</comment>
<accession>A0A4R6Q5S8</accession>
<evidence type="ECO:0000313" key="3">
    <source>
        <dbReference type="Proteomes" id="UP000295260"/>
    </source>
</evidence>
<dbReference type="EMBL" id="SNXR01000019">
    <property type="protein sequence ID" value="TDP57385.1"/>
    <property type="molecule type" value="Genomic_DNA"/>
</dbReference>
<dbReference type="RefSeq" id="WP_133534084.1">
    <property type="nucleotide sequence ID" value="NZ_SNXR01000019.1"/>
</dbReference>
<keyword evidence="3" id="KW-1185">Reference proteome</keyword>
<name>A0A4R6Q5S8_9FLAO</name>